<evidence type="ECO:0000313" key="2">
    <source>
        <dbReference type="EMBL" id="SMP18084.1"/>
    </source>
</evidence>
<reference evidence="2 3" key="1">
    <citation type="submission" date="2017-05" db="EMBL/GenBank/DDBJ databases">
        <authorList>
            <person name="Varghese N."/>
            <person name="Submissions S."/>
        </authorList>
    </citation>
    <scope>NUCLEOTIDE SEQUENCE [LARGE SCALE GENOMIC DNA]</scope>
    <source>
        <strain evidence="2 3">DSM 29734</strain>
    </source>
</reference>
<sequence length="131" mass="14246">MKLGYTTIYVKNVPETVAFYEAAFGLTQRFMHESTLYAEMETGDTVLSFSAEEVIELDGLAFAPNEKSAIPAGWEICFITEDVDAAFEKAVAAGCTPVSKPHGVPWGQTISYVRDLNGCLVEIATPMNLEG</sequence>
<protein>
    <submittedName>
        <fullName evidence="2">Uncharacterized conserved protein PhnB, glyoxalase superfamily</fullName>
    </submittedName>
</protein>
<dbReference type="InterPro" id="IPR004360">
    <property type="entry name" value="Glyas_Fos-R_dOase_dom"/>
</dbReference>
<organism evidence="2 3">
    <name type="scientific">Shimia sagamensis</name>
    <dbReference type="NCBI Taxonomy" id="1566352"/>
    <lineage>
        <taxon>Bacteria</taxon>
        <taxon>Pseudomonadati</taxon>
        <taxon>Pseudomonadota</taxon>
        <taxon>Alphaproteobacteria</taxon>
        <taxon>Rhodobacterales</taxon>
        <taxon>Roseobacteraceae</taxon>
    </lineage>
</organism>
<dbReference type="Pfam" id="PF00903">
    <property type="entry name" value="Glyoxalase"/>
    <property type="match status" value="1"/>
</dbReference>
<gene>
    <name evidence="2" type="ORF">SAMN06265373_103229</name>
</gene>
<dbReference type="CDD" id="cd07264">
    <property type="entry name" value="VOC_like"/>
    <property type="match status" value="1"/>
</dbReference>
<dbReference type="EMBL" id="FXTY01000003">
    <property type="protein sequence ID" value="SMP18084.1"/>
    <property type="molecule type" value="Genomic_DNA"/>
</dbReference>
<dbReference type="PANTHER" id="PTHR21366:SF22">
    <property type="entry name" value="VOC DOMAIN-CONTAINING PROTEIN"/>
    <property type="match status" value="1"/>
</dbReference>
<dbReference type="InterPro" id="IPR037523">
    <property type="entry name" value="VOC_core"/>
</dbReference>
<evidence type="ECO:0000313" key="3">
    <source>
        <dbReference type="Proteomes" id="UP001157961"/>
    </source>
</evidence>
<dbReference type="Gene3D" id="3.10.180.10">
    <property type="entry name" value="2,3-Dihydroxybiphenyl 1,2-Dioxygenase, domain 1"/>
    <property type="match status" value="1"/>
</dbReference>
<accession>A0ABY1NTY2</accession>
<keyword evidence="3" id="KW-1185">Reference proteome</keyword>
<dbReference type="RefSeq" id="WP_283425682.1">
    <property type="nucleotide sequence ID" value="NZ_FXTY01000003.1"/>
</dbReference>
<name>A0ABY1NTY2_9RHOB</name>
<dbReference type="PROSITE" id="PS51819">
    <property type="entry name" value="VOC"/>
    <property type="match status" value="1"/>
</dbReference>
<evidence type="ECO:0000259" key="1">
    <source>
        <dbReference type="PROSITE" id="PS51819"/>
    </source>
</evidence>
<proteinExistence type="predicted"/>
<dbReference type="InterPro" id="IPR050383">
    <property type="entry name" value="GlyoxalaseI/FosfomycinResist"/>
</dbReference>
<dbReference type="SUPFAM" id="SSF54593">
    <property type="entry name" value="Glyoxalase/Bleomycin resistance protein/Dihydroxybiphenyl dioxygenase"/>
    <property type="match status" value="1"/>
</dbReference>
<feature type="domain" description="VOC" evidence="1">
    <location>
        <begin position="2"/>
        <end position="126"/>
    </location>
</feature>
<dbReference type="PANTHER" id="PTHR21366">
    <property type="entry name" value="GLYOXALASE FAMILY PROTEIN"/>
    <property type="match status" value="1"/>
</dbReference>
<dbReference type="InterPro" id="IPR029068">
    <property type="entry name" value="Glyas_Bleomycin-R_OHBP_Dase"/>
</dbReference>
<dbReference type="Proteomes" id="UP001157961">
    <property type="component" value="Unassembled WGS sequence"/>
</dbReference>
<comment type="caution">
    <text evidence="2">The sequence shown here is derived from an EMBL/GenBank/DDBJ whole genome shotgun (WGS) entry which is preliminary data.</text>
</comment>